<feature type="compositionally biased region" description="Acidic residues" evidence="1">
    <location>
        <begin position="231"/>
        <end position="251"/>
    </location>
</feature>
<dbReference type="eggNOG" id="ENOG502SRFN">
    <property type="taxonomic scope" value="Eukaryota"/>
</dbReference>
<dbReference type="HOGENOM" id="CLU_473488_0_0_1"/>
<dbReference type="VEuPathDB" id="VectorBase:CPIJ018804"/>
<name>B0XH44_CULQU</name>
<dbReference type="OrthoDB" id="7764433at2759"/>
<feature type="compositionally biased region" description="Basic and acidic residues" evidence="1">
    <location>
        <begin position="455"/>
        <end position="467"/>
    </location>
</feature>
<feature type="compositionally biased region" description="Polar residues" evidence="1">
    <location>
        <begin position="440"/>
        <end position="449"/>
    </location>
</feature>
<feature type="compositionally biased region" description="Basic residues" evidence="1">
    <location>
        <begin position="217"/>
        <end position="226"/>
    </location>
</feature>
<keyword evidence="4" id="KW-1185">Reference proteome</keyword>
<organism>
    <name type="scientific">Culex quinquefasciatus</name>
    <name type="common">Southern house mosquito</name>
    <name type="synonym">Culex pungens</name>
    <dbReference type="NCBI Taxonomy" id="7176"/>
    <lineage>
        <taxon>Eukaryota</taxon>
        <taxon>Metazoa</taxon>
        <taxon>Ecdysozoa</taxon>
        <taxon>Arthropoda</taxon>
        <taxon>Hexapoda</taxon>
        <taxon>Insecta</taxon>
        <taxon>Pterygota</taxon>
        <taxon>Neoptera</taxon>
        <taxon>Endopterygota</taxon>
        <taxon>Diptera</taxon>
        <taxon>Nematocera</taxon>
        <taxon>Culicoidea</taxon>
        <taxon>Culicidae</taxon>
        <taxon>Culicinae</taxon>
        <taxon>Culicini</taxon>
        <taxon>Culex</taxon>
        <taxon>Culex</taxon>
    </lineage>
</organism>
<dbReference type="AlphaFoldDB" id="B0XH44"/>
<dbReference type="EMBL" id="DS233097">
    <property type="protein sequence ID" value="EDS28053.1"/>
    <property type="molecule type" value="Genomic_DNA"/>
</dbReference>
<dbReference type="STRING" id="7176.B0XH44"/>
<dbReference type="EnsemblMetazoa" id="CPIJ018804-RA">
    <property type="protein sequence ID" value="CPIJ018804-PA"/>
    <property type="gene ID" value="CPIJ018804"/>
</dbReference>
<feature type="compositionally biased region" description="Low complexity" evidence="1">
    <location>
        <begin position="499"/>
        <end position="510"/>
    </location>
</feature>
<evidence type="ECO:0000313" key="4">
    <source>
        <dbReference type="Proteomes" id="UP000002320"/>
    </source>
</evidence>
<evidence type="ECO:0000313" key="3">
    <source>
        <dbReference type="EnsemblMetazoa" id="CPIJ018804-PA"/>
    </source>
</evidence>
<reference evidence="2" key="1">
    <citation type="submission" date="2007-03" db="EMBL/GenBank/DDBJ databases">
        <title>Annotation of Culex pipiens quinquefasciatus.</title>
        <authorList>
            <consortium name="The Broad Institute Genome Sequencing Platform"/>
            <person name="Atkinson P.W."/>
            <person name="Hemingway J."/>
            <person name="Christensen B.M."/>
            <person name="Higgs S."/>
            <person name="Kodira C."/>
            <person name="Hannick L."/>
            <person name="Megy K."/>
            <person name="O'Leary S."/>
            <person name="Pearson M."/>
            <person name="Haas B.J."/>
            <person name="Mauceli E."/>
            <person name="Wortman J.R."/>
            <person name="Lee N.H."/>
            <person name="Guigo R."/>
            <person name="Stanke M."/>
            <person name="Alvarado L."/>
            <person name="Amedeo P."/>
            <person name="Antoine C.H."/>
            <person name="Arensburger P."/>
            <person name="Bidwell S.L."/>
            <person name="Crawford M."/>
            <person name="Camaro F."/>
            <person name="Devon K."/>
            <person name="Engels R."/>
            <person name="Hammond M."/>
            <person name="Howarth C."/>
            <person name="Koehrsen M."/>
            <person name="Lawson D."/>
            <person name="Montgomery P."/>
            <person name="Nene V."/>
            <person name="Nusbaum C."/>
            <person name="Puiu D."/>
            <person name="Romero-Severson J."/>
            <person name="Severson D.W."/>
            <person name="Shumway M."/>
            <person name="Sisk P."/>
            <person name="Stolte C."/>
            <person name="Zeng Q."/>
            <person name="Eisenstadt E."/>
            <person name="Fraser-Liggett C."/>
            <person name="Strausberg R."/>
            <person name="Galagan J."/>
            <person name="Birren B."/>
            <person name="Collins F.H."/>
        </authorList>
    </citation>
    <scope>NUCLEOTIDE SEQUENCE [LARGE SCALE GENOMIC DNA]</scope>
    <source>
        <strain evidence="2">JHB</strain>
    </source>
</reference>
<dbReference type="KEGG" id="cqu:CpipJ_CPIJ018804"/>
<gene>
    <name evidence="3" type="primary">6052747</name>
    <name evidence="2" type="ORF">CpipJ_CPIJ018804</name>
</gene>
<evidence type="ECO:0000313" key="2">
    <source>
        <dbReference type="EMBL" id="EDS28053.1"/>
    </source>
</evidence>
<dbReference type="Proteomes" id="UP000002320">
    <property type="component" value="Unassembled WGS sequence"/>
</dbReference>
<feature type="region of interest" description="Disordered" evidence="1">
    <location>
        <begin position="101"/>
        <end position="148"/>
    </location>
</feature>
<feature type="compositionally biased region" description="Basic residues" evidence="1">
    <location>
        <begin position="191"/>
        <end position="202"/>
    </location>
</feature>
<feature type="region of interest" description="Disordered" evidence="1">
    <location>
        <begin position="440"/>
        <end position="519"/>
    </location>
</feature>
<feature type="compositionally biased region" description="Basic and acidic residues" evidence="1">
    <location>
        <begin position="478"/>
        <end position="496"/>
    </location>
</feature>
<dbReference type="OMA" id="GEVRTWY"/>
<reference evidence="3" key="2">
    <citation type="submission" date="2020-05" db="UniProtKB">
        <authorList>
            <consortium name="EnsemblMetazoa"/>
        </authorList>
    </citation>
    <scope>IDENTIFICATION</scope>
    <source>
        <strain evidence="3">JHB</strain>
    </source>
</reference>
<proteinExistence type="predicted"/>
<feature type="region of interest" description="Disordered" evidence="1">
    <location>
        <begin position="187"/>
        <end position="262"/>
    </location>
</feature>
<accession>B0XH44</accession>
<feature type="compositionally biased region" description="Acidic residues" evidence="1">
    <location>
        <begin position="101"/>
        <end position="111"/>
    </location>
</feature>
<protein>
    <submittedName>
        <fullName evidence="2 3">Uncharacterized protein</fullName>
    </submittedName>
</protein>
<dbReference type="InParanoid" id="B0XH44"/>
<sequence length="576" mass="66881">MLEVEFCQIKEKVGNIRKQLESGKVKKEDLPPYKTRLVHLIFRLIRLKRVKFNTCGLDQNAVRLYNEYFTVWSNNPEKAREAARRLELEISKIGAIDELITESDDTEDSGEGIEAVSAEGESSENEDDDLPAKKKKTSTPKKILKNKQTGPIDTQKIVEIVVDQVSKHFQEQFRNLMLDDRFMGGIVSGKKSGKTKDRKGKSQQKANGKSRVEKPRKGERRSKKKQQSTTESEETVSSEGDDSLDSSDDSEPEPRRERKLRRPRPVSEWNLRYDGKDDGKRLNKFIAEVEGMAEAENLSKRALFKEAIHLFSGEVRTWYMEGKKNRDFTNWKELLVELKVEFQPPDLDYHYEQQATLRRQRRSEKFSEYYNAMKEIFSFMARQPSEDRKFDIVYRNLRADYRSALLVKEIKTLRLLKVWGRKLDAANWFLYRGKETGSAQKSSQVNEVYQSSSQKFDKPQPKPDWKPKGTGNKPGWSDNRKQSDQPRKPTENKNEKSSQPGPTKTQQQPGNSRATLEERVVRHRVPDSTVCYNCRGKYHHFKACLKERELFCAVCGFYDFTHENCPFCAKNGRKSA</sequence>
<evidence type="ECO:0000256" key="1">
    <source>
        <dbReference type="SAM" id="MobiDB-lite"/>
    </source>
</evidence>
<feature type="compositionally biased region" description="Basic residues" evidence="1">
    <location>
        <begin position="133"/>
        <end position="145"/>
    </location>
</feature>
<dbReference type="VEuPathDB" id="VectorBase:CQUJHB008418"/>